<name>A0A8T1UH25_9STRA</name>
<evidence type="ECO:0000256" key="1">
    <source>
        <dbReference type="SAM" id="MobiDB-lite"/>
    </source>
</evidence>
<evidence type="ECO:0000313" key="4">
    <source>
        <dbReference type="Proteomes" id="UP000688947"/>
    </source>
</evidence>
<protein>
    <recommendedName>
        <fullName evidence="2">Ubiquitin fusion degradation protein UFD1 N-terminal subdomain 1 domain-containing protein</fullName>
    </recommendedName>
</protein>
<dbReference type="EMBL" id="JAENGZ010000361">
    <property type="protein sequence ID" value="KAG6961068.1"/>
    <property type="molecule type" value="Genomic_DNA"/>
</dbReference>
<dbReference type="InterPro" id="IPR004854">
    <property type="entry name" value="Ufd1-like"/>
</dbReference>
<dbReference type="GO" id="GO:0031593">
    <property type="term" value="F:polyubiquitin modification-dependent protein binding"/>
    <property type="evidence" value="ECO:0007669"/>
    <property type="project" value="TreeGrafter"/>
</dbReference>
<proteinExistence type="predicted"/>
<dbReference type="PANTHER" id="PTHR12555">
    <property type="entry name" value="UBIQUITIN FUSION DEGRADATON PROTEIN 1"/>
    <property type="match status" value="1"/>
</dbReference>
<dbReference type="Pfam" id="PF03152">
    <property type="entry name" value="UFD1_N1"/>
    <property type="match status" value="1"/>
</dbReference>
<dbReference type="AlphaFoldDB" id="A0A8T1UH25"/>
<comment type="caution">
    <text evidence="3">The sequence shown here is derived from an EMBL/GenBank/DDBJ whole genome shotgun (WGS) entry which is preliminary data.</text>
</comment>
<dbReference type="VEuPathDB" id="FungiDB:PC110_g3385"/>
<dbReference type="PANTHER" id="PTHR12555:SF13">
    <property type="entry name" value="UBIQUITIN RECOGNITION FACTOR IN ER-ASSOCIATED DEGRADATION PROTEIN 1"/>
    <property type="match status" value="1"/>
</dbReference>
<reference evidence="3" key="1">
    <citation type="submission" date="2021-01" db="EMBL/GenBank/DDBJ databases">
        <title>Phytophthora aleatoria, a newly-described species from Pinus radiata is distinct from Phytophthora cactorum isolates based on comparative genomics.</title>
        <authorList>
            <person name="Mcdougal R."/>
            <person name="Panda P."/>
            <person name="Williams N."/>
            <person name="Studholme D.J."/>
        </authorList>
    </citation>
    <scope>NUCLEOTIDE SEQUENCE</scope>
    <source>
        <strain evidence="3">NZFS 3830</strain>
    </source>
</reference>
<dbReference type="OrthoDB" id="422728at2759"/>
<dbReference type="GO" id="GO:0006511">
    <property type="term" value="P:ubiquitin-dependent protein catabolic process"/>
    <property type="evidence" value="ECO:0007669"/>
    <property type="project" value="InterPro"/>
</dbReference>
<accession>A0A8T1UH25</accession>
<organism evidence="3 4">
    <name type="scientific">Phytophthora cactorum</name>
    <dbReference type="NCBI Taxonomy" id="29920"/>
    <lineage>
        <taxon>Eukaryota</taxon>
        <taxon>Sar</taxon>
        <taxon>Stramenopiles</taxon>
        <taxon>Oomycota</taxon>
        <taxon>Peronosporomycetes</taxon>
        <taxon>Peronosporales</taxon>
        <taxon>Peronosporaceae</taxon>
        <taxon>Phytophthora</taxon>
    </lineage>
</organism>
<feature type="domain" description="Ubiquitin fusion degradation protein UFD1 N-terminal subdomain 1" evidence="2">
    <location>
        <begin position="31"/>
        <end position="131"/>
    </location>
</feature>
<feature type="compositionally biased region" description="Basic and acidic residues" evidence="1">
    <location>
        <begin position="10"/>
        <end position="20"/>
    </location>
</feature>
<sequence length="166" mass="18549">MSKRRLPSQLRHDGDDDRFHKPPSKALLPSHKLQCFSVAFLDMPRLEFGDKIVLPPKILLGLQYMKIAPPLLFMVQAVGLDIQPEGILNACSRHYCSVQEFSAPDGQVFLPYWLMQNLGVAEGGTVEVTSVVNLPRGVYCRLQPEAMSFLDLAAEIGPKHCEDTPF</sequence>
<gene>
    <name evidence="3" type="ORF">JG687_00007877</name>
</gene>
<feature type="region of interest" description="Disordered" evidence="1">
    <location>
        <begin position="1"/>
        <end position="23"/>
    </location>
</feature>
<dbReference type="GO" id="GO:0034098">
    <property type="term" value="C:VCP-NPL4-UFD1 AAA ATPase complex"/>
    <property type="evidence" value="ECO:0007669"/>
    <property type="project" value="TreeGrafter"/>
</dbReference>
<dbReference type="Proteomes" id="UP000688947">
    <property type="component" value="Unassembled WGS sequence"/>
</dbReference>
<dbReference type="InterPro" id="IPR055417">
    <property type="entry name" value="UFD1_N1"/>
</dbReference>
<evidence type="ECO:0000313" key="3">
    <source>
        <dbReference type="EMBL" id="KAG6961068.1"/>
    </source>
</evidence>
<dbReference type="GO" id="GO:0036503">
    <property type="term" value="P:ERAD pathway"/>
    <property type="evidence" value="ECO:0007669"/>
    <property type="project" value="TreeGrafter"/>
</dbReference>
<evidence type="ECO:0000259" key="2">
    <source>
        <dbReference type="Pfam" id="PF03152"/>
    </source>
</evidence>